<evidence type="ECO:0000313" key="2">
    <source>
        <dbReference type="EMBL" id="MCL1139191.1"/>
    </source>
</evidence>
<protein>
    <submittedName>
        <fullName evidence="2">Uncharacterized protein</fullName>
    </submittedName>
</protein>
<feature type="transmembrane region" description="Helical" evidence="1">
    <location>
        <begin position="43"/>
        <end position="61"/>
    </location>
</feature>
<feature type="transmembrane region" description="Helical" evidence="1">
    <location>
        <begin position="68"/>
        <end position="87"/>
    </location>
</feature>
<keyword evidence="1" id="KW-0472">Membrane</keyword>
<reference evidence="2" key="1">
    <citation type="submission" date="2022-01" db="EMBL/GenBank/DDBJ databases">
        <title>Whole genome-based taxonomy of the Shewanellaceae.</title>
        <authorList>
            <person name="Martin-Rodriguez A.J."/>
        </authorList>
    </citation>
    <scope>NUCLEOTIDE SEQUENCE</scope>
    <source>
        <strain evidence="2">KCTC 23973</strain>
    </source>
</reference>
<dbReference type="Proteomes" id="UP001139293">
    <property type="component" value="Unassembled WGS sequence"/>
</dbReference>
<organism evidence="2 3">
    <name type="scientific">Shewanella pneumatophori</name>
    <dbReference type="NCBI Taxonomy" id="314092"/>
    <lineage>
        <taxon>Bacteria</taxon>
        <taxon>Pseudomonadati</taxon>
        <taxon>Pseudomonadota</taxon>
        <taxon>Gammaproteobacteria</taxon>
        <taxon>Alteromonadales</taxon>
        <taxon>Shewanellaceae</taxon>
        <taxon>Shewanella</taxon>
    </lineage>
</organism>
<evidence type="ECO:0000256" key="1">
    <source>
        <dbReference type="SAM" id="Phobius"/>
    </source>
</evidence>
<keyword evidence="3" id="KW-1185">Reference proteome</keyword>
<sequence length="134" mass="14232">MYKEAEEKLNEGLSPVSRWILGFVSGLFGLAMILMAPESSAPLGFIGFGAFFLLIAMACIFKGRIRQFVGSLIGTAVFCAALGYVYSQVTGGPVDSGSRSQPSIINSLLFLLVFGIPGISYAIKAKFGLVGPRQ</sequence>
<gene>
    <name evidence="2" type="ORF">L2740_11635</name>
</gene>
<dbReference type="AlphaFoldDB" id="A0A9X1ZNV4"/>
<accession>A0A9X1ZNV4</accession>
<keyword evidence="1" id="KW-1133">Transmembrane helix</keyword>
<feature type="transmembrane region" description="Helical" evidence="1">
    <location>
        <begin position="20"/>
        <end position="37"/>
    </location>
</feature>
<comment type="caution">
    <text evidence="2">The sequence shown here is derived from an EMBL/GenBank/DDBJ whole genome shotgun (WGS) entry which is preliminary data.</text>
</comment>
<keyword evidence="1" id="KW-0812">Transmembrane</keyword>
<dbReference type="RefSeq" id="WP_248950372.1">
    <property type="nucleotide sequence ID" value="NZ_JAKILB010000006.1"/>
</dbReference>
<proteinExistence type="predicted"/>
<feature type="transmembrane region" description="Helical" evidence="1">
    <location>
        <begin position="103"/>
        <end position="123"/>
    </location>
</feature>
<evidence type="ECO:0000313" key="3">
    <source>
        <dbReference type="Proteomes" id="UP001139293"/>
    </source>
</evidence>
<dbReference type="EMBL" id="JAKILB010000006">
    <property type="protein sequence ID" value="MCL1139191.1"/>
    <property type="molecule type" value="Genomic_DNA"/>
</dbReference>
<name>A0A9X1ZNV4_9GAMM</name>